<protein>
    <submittedName>
        <fullName evidence="4">PecA family PE domain-processing aspartic protease</fullName>
    </submittedName>
</protein>
<keyword evidence="2" id="KW-1133">Transmembrane helix</keyword>
<dbReference type="NCBIfam" id="NF038019">
    <property type="entry name" value="PE_process_PecA"/>
    <property type="match status" value="1"/>
</dbReference>
<accession>A0ABT3CFH5</accession>
<dbReference type="InterPro" id="IPR048054">
    <property type="entry name" value="PecA_C"/>
</dbReference>
<evidence type="ECO:0000259" key="3">
    <source>
        <dbReference type="Pfam" id="PF20729"/>
    </source>
</evidence>
<keyword evidence="2" id="KW-0812">Transmembrane</keyword>
<name>A0ABT3CFH5_9MYCO</name>
<evidence type="ECO:0000256" key="2">
    <source>
        <dbReference type="SAM" id="Phobius"/>
    </source>
</evidence>
<sequence length="564" mass="56273">MTQKSKKVRHQYAWLGAGAITLGIGAALASGSAVAVADTGQSGSTSGSTGASNSSSAASSKSTASRSHSRPQAGTVASSSNHAVAAGPARTAATAGPAASVSPAAPGARASRPAAVKPKATAVAQATGTGTETPKDTWGNESYLPDNQVIVPGAAVKLALEQIAAAQSLLQAQTWGSGNVVAGLVSLVPQALLAQSAWSLTTWQNSIDGAQAAVANTENIPVAHQVAQLSLLGTLMLPSLAGVTLSAAAQSVPLVGLFGASTAATQAAGLIGQAQQNGQVYAVRLLRTVETTQQIIYISVNGGPVVPVQLDTGSSGLSILNKYVGQKNLGPATGSGHSGYGDDTVSVGYDYHTYQTTIDFGNGAITAPANIMIVDPESEAAYDNYSVAGIGVAGTLGIAANSGSGPTLNALLPGELKDGVMLYQNIIGSYGLVVFGPNPLPSRGSVNGAPIGDVRVQINDGALQPLKTNIDSGGVYGGLPSSVAGSAQSGSGLKPGTRVSVYTADGLTLLYTYTITDSNSPNVYDDTTANSSRPNTGNIPFGLGPIYLDYSPAGGLGATHFDIV</sequence>
<dbReference type="RefSeq" id="WP_264069345.1">
    <property type="nucleotide sequence ID" value="NZ_JACKTY010000032.1"/>
</dbReference>
<keyword evidence="5" id="KW-1185">Reference proteome</keyword>
<feature type="compositionally biased region" description="Low complexity" evidence="1">
    <location>
        <begin position="83"/>
        <end position="132"/>
    </location>
</feature>
<evidence type="ECO:0000313" key="5">
    <source>
        <dbReference type="Proteomes" id="UP001526201"/>
    </source>
</evidence>
<evidence type="ECO:0000256" key="1">
    <source>
        <dbReference type="SAM" id="MobiDB-lite"/>
    </source>
</evidence>
<gene>
    <name evidence="4" type="ORF">H7J73_19670</name>
</gene>
<keyword evidence="4" id="KW-0645">Protease</keyword>
<dbReference type="Gene3D" id="2.40.70.10">
    <property type="entry name" value="Acid Proteases"/>
    <property type="match status" value="1"/>
</dbReference>
<dbReference type="Proteomes" id="UP001526201">
    <property type="component" value="Unassembled WGS sequence"/>
</dbReference>
<dbReference type="GO" id="GO:0006508">
    <property type="term" value="P:proteolysis"/>
    <property type="evidence" value="ECO:0007669"/>
    <property type="project" value="UniProtKB-KW"/>
</dbReference>
<keyword evidence="4" id="KW-0378">Hydrolase</keyword>
<feature type="compositionally biased region" description="Low complexity" evidence="1">
    <location>
        <begin position="35"/>
        <end position="66"/>
    </location>
</feature>
<feature type="region of interest" description="Disordered" evidence="1">
    <location>
        <begin position="35"/>
        <end position="141"/>
    </location>
</feature>
<keyword evidence="2" id="KW-0472">Membrane</keyword>
<dbReference type="GO" id="GO:0008233">
    <property type="term" value="F:peptidase activity"/>
    <property type="evidence" value="ECO:0007669"/>
    <property type="project" value="UniProtKB-KW"/>
</dbReference>
<feature type="domain" description="PE cleavage protein A C-terminal" evidence="3">
    <location>
        <begin position="286"/>
        <end position="554"/>
    </location>
</feature>
<feature type="compositionally biased region" description="Polar residues" evidence="1">
    <location>
        <begin position="70"/>
        <end position="82"/>
    </location>
</feature>
<feature type="transmembrane region" description="Helical" evidence="2">
    <location>
        <begin position="12"/>
        <end position="36"/>
    </location>
</feature>
<dbReference type="EMBL" id="JACKTY010000032">
    <property type="protein sequence ID" value="MCV7228233.1"/>
    <property type="molecule type" value="Genomic_DNA"/>
</dbReference>
<evidence type="ECO:0000313" key="4">
    <source>
        <dbReference type="EMBL" id="MCV7228233.1"/>
    </source>
</evidence>
<dbReference type="InterPro" id="IPR021109">
    <property type="entry name" value="Peptidase_aspartic_dom_sf"/>
</dbReference>
<comment type="caution">
    <text evidence="4">The sequence shown here is derived from an EMBL/GenBank/DDBJ whole genome shotgun (WGS) entry which is preliminary data.</text>
</comment>
<proteinExistence type="predicted"/>
<dbReference type="Pfam" id="PF20729">
    <property type="entry name" value="PE-PGRS_C"/>
    <property type="match status" value="1"/>
</dbReference>
<reference evidence="4 5" key="1">
    <citation type="journal article" date="2022" name="BMC Genomics">
        <title>Comparative genome analysis of mycobacteria focusing on tRNA and non-coding RNA.</title>
        <authorList>
            <person name="Behra P.R.K."/>
            <person name="Pettersson B.M.F."/>
            <person name="Ramesh M."/>
            <person name="Das S."/>
            <person name="Dasgupta S."/>
            <person name="Kirsebom L.A."/>
        </authorList>
    </citation>
    <scope>NUCLEOTIDE SEQUENCE [LARGE SCALE GENOMIC DNA]</scope>
    <source>
        <strain evidence="4 5">DSM 44078</strain>
    </source>
</reference>
<organism evidence="4 5">
    <name type="scientific">Mycolicibacterium komossense</name>
    <dbReference type="NCBI Taxonomy" id="1779"/>
    <lineage>
        <taxon>Bacteria</taxon>
        <taxon>Bacillati</taxon>
        <taxon>Actinomycetota</taxon>
        <taxon>Actinomycetes</taxon>
        <taxon>Mycobacteriales</taxon>
        <taxon>Mycobacteriaceae</taxon>
        <taxon>Mycolicibacterium</taxon>
    </lineage>
</organism>